<feature type="compositionally biased region" description="Polar residues" evidence="1">
    <location>
        <begin position="134"/>
        <end position="144"/>
    </location>
</feature>
<dbReference type="Proteomes" id="UP000272942">
    <property type="component" value="Unassembled WGS sequence"/>
</dbReference>
<evidence type="ECO:0000256" key="1">
    <source>
        <dbReference type="SAM" id="MobiDB-lite"/>
    </source>
</evidence>
<feature type="region of interest" description="Disordered" evidence="1">
    <location>
        <begin position="416"/>
        <end position="480"/>
    </location>
</feature>
<feature type="region of interest" description="Disordered" evidence="1">
    <location>
        <begin position="542"/>
        <end position="583"/>
    </location>
</feature>
<dbReference type="WBParaSite" id="ECPE_0000969101-mRNA-1">
    <property type="protein sequence ID" value="ECPE_0000969101-mRNA-1"/>
    <property type="gene ID" value="ECPE_0000969101"/>
</dbReference>
<evidence type="ECO:0000313" key="2">
    <source>
        <dbReference type="EMBL" id="VDP85756.1"/>
    </source>
</evidence>
<name>A0A183ARS5_9TREM</name>
<proteinExistence type="predicted"/>
<keyword evidence="3" id="KW-1185">Reference proteome</keyword>
<organism evidence="4">
    <name type="scientific">Echinostoma caproni</name>
    <dbReference type="NCBI Taxonomy" id="27848"/>
    <lineage>
        <taxon>Eukaryota</taxon>
        <taxon>Metazoa</taxon>
        <taxon>Spiralia</taxon>
        <taxon>Lophotrochozoa</taxon>
        <taxon>Platyhelminthes</taxon>
        <taxon>Trematoda</taxon>
        <taxon>Digenea</taxon>
        <taxon>Plagiorchiida</taxon>
        <taxon>Echinostomata</taxon>
        <taxon>Echinostomatoidea</taxon>
        <taxon>Echinostomatidae</taxon>
        <taxon>Echinostoma</taxon>
    </lineage>
</organism>
<evidence type="ECO:0000313" key="4">
    <source>
        <dbReference type="WBParaSite" id="ECPE_0000969101-mRNA-1"/>
    </source>
</evidence>
<dbReference type="EMBL" id="UZAN01047763">
    <property type="protein sequence ID" value="VDP85756.1"/>
    <property type="molecule type" value="Genomic_DNA"/>
</dbReference>
<reference evidence="4" key="1">
    <citation type="submission" date="2016-06" db="UniProtKB">
        <authorList>
            <consortium name="WormBaseParasite"/>
        </authorList>
    </citation>
    <scope>IDENTIFICATION</scope>
</reference>
<sequence length="597" mass="64279">MTAHRPFFRGLSSSPPPIRAAKLFDEYGGLGDRTPQRQNSWIIRRQPLRLDSRNCGNAYGSCSDAYTTTTRTNNNNSNNDNNRCIHIHPSASDLCPARSHTDVDRCDRSIHTVALTGPTKAVSILIGGAAKSGLPQSTNPSECTRNSRDSPRHVPVSPSPRALHGLGITVDRPSISIANSANSGLQFAIHPVASSPSLVRHSVSPVTVGVSATGTVVLSRVSDNSAPVRQQIKNTPFVNVARIQRRNSTATCLPPRPRFEFEPLNNNVRNGSALVRISTTQGRGLVVTASSVRGLQFHTPSRVIRFASPPPPRENLIRPSGSCDSLLTDRLDSNSITVDPAVTQTQAVHHTVLRTNTTGTSFPGVGEVTSFVTRRPVSHIILRDSSIAALNCDMPNVPPSTVNVGVAKANCTPQTRAPVARGSMSGDRVTPSTDASGNVVRVSPITVNSPTAHKPLPPHGRTGPVEPNHGRHKTSSKQSQYFRVQLPCTRAASRSKGFVVTDSLKLYEDQILNYCQTAQQRPQSWCIDFGALNDELTLIDDSNSGSPASTVSSSYSSSSSSDASQSPSFYSRPGMKQPQHSKPGKFRFRVYDLVMVS</sequence>
<protein>
    <submittedName>
        <fullName evidence="4">Non-specific serine/threonine protein kinase</fullName>
    </submittedName>
</protein>
<dbReference type="OrthoDB" id="6243270at2759"/>
<accession>A0A183ARS5</accession>
<gene>
    <name evidence="2" type="ORF">ECPE_LOCUS9660</name>
</gene>
<evidence type="ECO:0000313" key="3">
    <source>
        <dbReference type="Proteomes" id="UP000272942"/>
    </source>
</evidence>
<dbReference type="AlphaFoldDB" id="A0A183ARS5"/>
<reference evidence="2 3" key="2">
    <citation type="submission" date="2018-11" db="EMBL/GenBank/DDBJ databases">
        <authorList>
            <consortium name="Pathogen Informatics"/>
        </authorList>
    </citation>
    <scope>NUCLEOTIDE SEQUENCE [LARGE SCALE GENOMIC DNA]</scope>
    <source>
        <strain evidence="2 3">Egypt</strain>
    </source>
</reference>
<feature type="region of interest" description="Disordered" evidence="1">
    <location>
        <begin position="130"/>
        <end position="163"/>
    </location>
</feature>
<feature type="compositionally biased region" description="Low complexity" evidence="1">
    <location>
        <begin position="542"/>
        <end position="571"/>
    </location>
</feature>